<dbReference type="Proteomes" id="UP000499080">
    <property type="component" value="Unassembled WGS sequence"/>
</dbReference>
<dbReference type="EMBL" id="BGPR01000181">
    <property type="protein sequence ID" value="GBM02527.1"/>
    <property type="molecule type" value="Genomic_DNA"/>
</dbReference>
<protein>
    <submittedName>
        <fullName evidence="1">Uncharacterized protein</fullName>
    </submittedName>
</protein>
<organism evidence="1 2">
    <name type="scientific">Araneus ventricosus</name>
    <name type="common">Orbweaver spider</name>
    <name type="synonym">Epeira ventricosa</name>
    <dbReference type="NCBI Taxonomy" id="182803"/>
    <lineage>
        <taxon>Eukaryota</taxon>
        <taxon>Metazoa</taxon>
        <taxon>Ecdysozoa</taxon>
        <taxon>Arthropoda</taxon>
        <taxon>Chelicerata</taxon>
        <taxon>Arachnida</taxon>
        <taxon>Araneae</taxon>
        <taxon>Araneomorphae</taxon>
        <taxon>Entelegynae</taxon>
        <taxon>Araneoidea</taxon>
        <taxon>Araneidae</taxon>
        <taxon>Araneus</taxon>
    </lineage>
</organism>
<comment type="caution">
    <text evidence="1">The sequence shown here is derived from an EMBL/GenBank/DDBJ whole genome shotgun (WGS) entry which is preliminary data.</text>
</comment>
<dbReference type="AlphaFoldDB" id="A0A4Y2CFL1"/>
<keyword evidence="2" id="KW-1185">Reference proteome</keyword>
<accession>A0A4Y2CFL1</accession>
<name>A0A4Y2CFL1_ARAVE</name>
<sequence length="84" mass="9415">MFRTRVRSLFCNKVVWLVSLQEINVSCRRLVVKTRLRYMWVSCSKPNPLEIRLGGGGDELERPTVGVVWKLGVGDAGSGVLLVI</sequence>
<gene>
    <name evidence="1" type="ORF">AVEN_178466_1</name>
</gene>
<proteinExistence type="predicted"/>
<evidence type="ECO:0000313" key="2">
    <source>
        <dbReference type="Proteomes" id="UP000499080"/>
    </source>
</evidence>
<reference evidence="1 2" key="1">
    <citation type="journal article" date="2019" name="Sci. Rep.">
        <title>Orb-weaving spider Araneus ventricosus genome elucidates the spidroin gene catalogue.</title>
        <authorList>
            <person name="Kono N."/>
            <person name="Nakamura H."/>
            <person name="Ohtoshi R."/>
            <person name="Moran D.A.P."/>
            <person name="Shinohara A."/>
            <person name="Yoshida Y."/>
            <person name="Fujiwara M."/>
            <person name="Mori M."/>
            <person name="Tomita M."/>
            <person name="Arakawa K."/>
        </authorList>
    </citation>
    <scope>NUCLEOTIDE SEQUENCE [LARGE SCALE GENOMIC DNA]</scope>
</reference>
<evidence type="ECO:0000313" key="1">
    <source>
        <dbReference type="EMBL" id="GBM02527.1"/>
    </source>
</evidence>